<organism evidence="2 3">
    <name type="scientific">Chitinophaga nivalis</name>
    <dbReference type="NCBI Taxonomy" id="2991709"/>
    <lineage>
        <taxon>Bacteria</taxon>
        <taxon>Pseudomonadati</taxon>
        <taxon>Bacteroidota</taxon>
        <taxon>Chitinophagia</taxon>
        <taxon>Chitinophagales</taxon>
        <taxon>Chitinophagaceae</taxon>
        <taxon>Chitinophaga</taxon>
    </lineage>
</organism>
<dbReference type="GO" id="GO:0016787">
    <property type="term" value="F:hydrolase activity"/>
    <property type="evidence" value="ECO:0007669"/>
    <property type="project" value="UniProtKB-KW"/>
</dbReference>
<evidence type="ECO:0000313" key="3">
    <source>
        <dbReference type="Proteomes" id="UP001207742"/>
    </source>
</evidence>
<comment type="caution">
    <text evidence="2">The sequence shown here is derived from an EMBL/GenBank/DDBJ whole genome shotgun (WGS) entry which is preliminary data.</text>
</comment>
<evidence type="ECO:0000313" key="2">
    <source>
        <dbReference type="EMBL" id="MCW3486861.1"/>
    </source>
</evidence>
<accession>A0ABT3ISI4</accession>
<dbReference type="PANTHER" id="PTHR46331:SF2">
    <property type="entry name" value="VALACYCLOVIR HYDROLASE"/>
    <property type="match status" value="1"/>
</dbReference>
<name>A0ABT3ISI4_9BACT</name>
<gene>
    <name evidence="2" type="ORF">OL497_23395</name>
</gene>
<dbReference type="InterPro" id="IPR000073">
    <property type="entry name" value="AB_hydrolase_1"/>
</dbReference>
<dbReference type="Pfam" id="PF00561">
    <property type="entry name" value="Abhydrolase_1"/>
    <property type="match status" value="1"/>
</dbReference>
<reference evidence="2 3" key="1">
    <citation type="submission" date="2022-10" db="EMBL/GenBank/DDBJ databases">
        <title>Chitinophaga nivalis PC15 sp. nov., isolated from Pyeongchang county, South Korea.</title>
        <authorList>
            <person name="Trinh H.N."/>
        </authorList>
    </citation>
    <scope>NUCLEOTIDE SEQUENCE [LARGE SCALE GENOMIC DNA]</scope>
    <source>
        <strain evidence="2 3">PC14</strain>
    </source>
</reference>
<dbReference type="RefSeq" id="WP_264733677.1">
    <property type="nucleotide sequence ID" value="NZ_JAPDNR010000001.1"/>
</dbReference>
<dbReference type="Gene3D" id="3.40.50.1820">
    <property type="entry name" value="alpha/beta hydrolase"/>
    <property type="match status" value="1"/>
</dbReference>
<proteinExistence type="predicted"/>
<dbReference type="PRINTS" id="PR00111">
    <property type="entry name" value="ABHYDROLASE"/>
</dbReference>
<keyword evidence="3" id="KW-1185">Reference proteome</keyword>
<protein>
    <submittedName>
        <fullName evidence="2">Alpha/beta hydrolase</fullName>
    </submittedName>
</protein>
<dbReference type="SUPFAM" id="SSF53474">
    <property type="entry name" value="alpha/beta-Hydrolases"/>
    <property type="match status" value="1"/>
</dbReference>
<dbReference type="Proteomes" id="UP001207742">
    <property type="component" value="Unassembled WGS sequence"/>
</dbReference>
<dbReference type="InterPro" id="IPR029058">
    <property type="entry name" value="AB_hydrolase_fold"/>
</dbReference>
<feature type="domain" description="AB hydrolase-1" evidence="1">
    <location>
        <begin position="27"/>
        <end position="143"/>
    </location>
</feature>
<evidence type="ECO:0000259" key="1">
    <source>
        <dbReference type="Pfam" id="PF00561"/>
    </source>
</evidence>
<dbReference type="PANTHER" id="PTHR46331">
    <property type="entry name" value="VALACYCLOVIR HYDROLASE"/>
    <property type="match status" value="1"/>
</dbReference>
<keyword evidence="2" id="KW-0378">Hydrolase</keyword>
<sequence length="266" mass="29169">MHTPKKTGYAPVNGLKMYYEIQGEGRPIVLIHGSYMTIDMNYGALIPELAKTHQVIALEMQGHGRTADIDRPFSFPALADDVAALLQYLKVDSADVLGYSLGATVALQLTLRHPALVRKLVFISSAYKYDGWSKEAREIFAKMDPAFLESTPLKTAYDQLAPDKSHWKTFVTKMIKFDEQPYDLGAANIKAIKSPVLMISGDNDGVDLHHITDMYRLLGGGVFGDMAGLPASRLAIIPGASHVSLMMETHKLLAIIQPFLVTAAGH</sequence>
<dbReference type="EMBL" id="JAPDNS010000002">
    <property type="protein sequence ID" value="MCW3486861.1"/>
    <property type="molecule type" value="Genomic_DNA"/>
</dbReference>